<evidence type="ECO:0000313" key="1">
    <source>
        <dbReference type="EMBL" id="RDY08743.1"/>
    </source>
</evidence>
<dbReference type="EMBL" id="QJKJ01001218">
    <property type="protein sequence ID" value="RDY08743.1"/>
    <property type="molecule type" value="Genomic_DNA"/>
</dbReference>
<comment type="caution">
    <text evidence="1">The sequence shown here is derived from an EMBL/GenBank/DDBJ whole genome shotgun (WGS) entry which is preliminary data.</text>
</comment>
<gene>
    <name evidence="1" type="ORF">CR513_07003</name>
</gene>
<dbReference type="AlphaFoldDB" id="A0A371I140"/>
<protein>
    <submittedName>
        <fullName evidence="1">Uncharacterized protein</fullName>
    </submittedName>
</protein>
<dbReference type="Proteomes" id="UP000257109">
    <property type="component" value="Unassembled WGS sequence"/>
</dbReference>
<keyword evidence="2" id="KW-1185">Reference proteome</keyword>
<reference evidence="1" key="1">
    <citation type="submission" date="2018-05" db="EMBL/GenBank/DDBJ databases">
        <title>Draft genome of Mucuna pruriens seed.</title>
        <authorList>
            <person name="Nnadi N.E."/>
            <person name="Vos R."/>
            <person name="Hasami M.H."/>
            <person name="Devisetty U.K."/>
            <person name="Aguiy J.C."/>
        </authorList>
    </citation>
    <scope>NUCLEOTIDE SEQUENCE [LARGE SCALE GENOMIC DNA]</scope>
    <source>
        <strain evidence="1">JCA_2017</strain>
    </source>
</reference>
<dbReference type="OrthoDB" id="1414623at2759"/>
<feature type="non-terminal residue" evidence="1">
    <location>
        <position position="1"/>
    </location>
</feature>
<name>A0A371I140_MUCPR</name>
<organism evidence="1 2">
    <name type="scientific">Mucuna pruriens</name>
    <name type="common">Velvet bean</name>
    <name type="synonym">Dolichos pruriens</name>
    <dbReference type="NCBI Taxonomy" id="157652"/>
    <lineage>
        <taxon>Eukaryota</taxon>
        <taxon>Viridiplantae</taxon>
        <taxon>Streptophyta</taxon>
        <taxon>Embryophyta</taxon>
        <taxon>Tracheophyta</taxon>
        <taxon>Spermatophyta</taxon>
        <taxon>Magnoliopsida</taxon>
        <taxon>eudicotyledons</taxon>
        <taxon>Gunneridae</taxon>
        <taxon>Pentapetalae</taxon>
        <taxon>rosids</taxon>
        <taxon>fabids</taxon>
        <taxon>Fabales</taxon>
        <taxon>Fabaceae</taxon>
        <taxon>Papilionoideae</taxon>
        <taxon>50 kb inversion clade</taxon>
        <taxon>NPAAA clade</taxon>
        <taxon>indigoferoid/millettioid clade</taxon>
        <taxon>Phaseoleae</taxon>
        <taxon>Mucuna</taxon>
    </lineage>
</organism>
<sequence length="71" mass="8458">MYTSFNTKNLRESSCIYPTPIHILLMSLNGEKLFKEVYTNINYTRSNINRRSTSMYHIFFGGNLVTWWTKN</sequence>
<proteinExistence type="predicted"/>
<evidence type="ECO:0000313" key="2">
    <source>
        <dbReference type="Proteomes" id="UP000257109"/>
    </source>
</evidence>
<accession>A0A371I140</accession>